<organism evidence="2">
    <name type="scientific">Oscillatoriales cyanobacterium SpSt-402</name>
    <dbReference type="NCBI Taxonomy" id="2282168"/>
    <lineage>
        <taxon>Bacteria</taxon>
        <taxon>Bacillati</taxon>
        <taxon>Cyanobacteriota</taxon>
        <taxon>Cyanophyceae</taxon>
        <taxon>Oscillatoriophycideae</taxon>
        <taxon>Oscillatoriales</taxon>
    </lineage>
</organism>
<feature type="transmembrane region" description="Helical" evidence="1">
    <location>
        <begin position="64"/>
        <end position="97"/>
    </location>
</feature>
<dbReference type="AlphaFoldDB" id="A0A832M255"/>
<keyword evidence="1" id="KW-0812">Transmembrane</keyword>
<name>A0A832M255_9CYAN</name>
<feature type="transmembrane region" description="Helical" evidence="1">
    <location>
        <begin position="12"/>
        <end position="28"/>
    </location>
</feature>
<evidence type="ECO:0000313" key="2">
    <source>
        <dbReference type="EMBL" id="HGW92735.1"/>
    </source>
</evidence>
<gene>
    <name evidence="2" type="ORF">ENR47_00415</name>
</gene>
<dbReference type="EMBL" id="DSRD01000027">
    <property type="protein sequence ID" value="HGW92735.1"/>
    <property type="molecule type" value="Genomic_DNA"/>
</dbReference>
<comment type="caution">
    <text evidence="2">The sequence shown here is derived from an EMBL/GenBank/DDBJ whole genome shotgun (WGS) entry which is preliminary data.</text>
</comment>
<accession>A0A832M255</accession>
<feature type="transmembrane region" description="Helical" evidence="1">
    <location>
        <begin position="34"/>
        <end position="52"/>
    </location>
</feature>
<keyword evidence="1" id="KW-1133">Transmembrane helix</keyword>
<proteinExistence type="predicted"/>
<evidence type="ECO:0008006" key="3">
    <source>
        <dbReference type="Google" id="ProtNLM"/>
    </source>
</evidence>
<reference evidence="2" key="1">
    <citation type="journal article" date="2020" name="mSystems">
        <title>Genome- and Community-Level Interaction Insights into Carbon Utilization and Element Cycling Functions of Hydrothermarchaeota in Hydrothermal Sediment.</title>
        <authorList>
            <person name="Zhou Z."/>
            <person name="Liu Y."/>
            <person name="Xu W."/>
            <person name="Pan J."/>
            <person name="Luo Z.H."/>
            <person name="Li M."/>
        </authorList>
    </citation>
    <scope>NUCLEOTIDE SEQUENCE [LARGE SCALE GENOMIC DNA]</scope>
    <source>
        <strain evidence="2">SpSt-402</strain>
    </source>
</reference>
<evidence type="ECO:0000256" key="1">
    <source>
        <dbReference type="SAM" id="Phobius"/>
    </source>
</evidence>
<keyword evidence="1" id="KW-0472">Membrane</keyword>
<protein>
    <recommendedName>
        <fullName evidence="3">DUF4395 domain-containing protein</fullName>
    </recommendedName>
</protein>
<sequence length="141" mass="16446">MALVNTQQNRVWNLWFITWLGLIAGLFSQQFYVYVVYFSTIHLVVFLLIERFKLISFPVQVRIAYLLWVVAGTYIPSLSILMIITTIGLATNLFFGYCPLARMLYLLPINRCEPFSLNLVKRVFLTPPVKDRFEVTLNSCR</sequence>